<dbReference type="PANTHER" id="PTHR45749">
    <property type="match status" value="1"/>
</dbReference>
<evidence type="ECO:0000313" key="2">
    <source>
        <dbReference type="EMBL" id="GBM64129.1"/>
    </source>
</evidence>
<feature type="domain" description="HAT C-terminal dimerisation" evidence="1">
    <location>
        <begin position="119"/>
        <end position="172"/>
    </location>
</feature>
<reference evidence="2 3" key="1">
    <citation type="journal article" date="2019" name="Sci. Rep.">
        <title>Orb-weaving spider Araneus ventricosus genome elucidates the spidroin gene catalogue.</title>
        <authorList>
            <person name="Kono N."/>
            <person name="Nakamura H."/>
            <person name="Ohtoshi R."/>
            <person name="Moran D.A.P."/>
            <person name="Shinohara A."/>
            <person name="Yoshida Y."/>
            <person name="Fujiwara M."/>
            <person name="Mori M."/>
            <person name="Tomita M."/>
            <person name="Arakawa K."/>
        </authorList>
    </citation>
    <scope>NUCLEOTIDE SEQUENCE [LARGE SCALE GENOMIC DNA]</scope>
</reference>
<dbReference type="OrthoDB" id="6627458at2759"/>
<dbReference type="EMBL" id="BGPR01001911">
    <property type="protein sequence ID" value="GBM64129.1"/>
    <property type="molecule type" value="Genomic_DNA"/>
</dbReference>
<dbReference type="AlphaFoldDB" id="A0A4Y2HFU0"/>
<sequence length="206" mass="23489">MVENETLEIDIIETALPVKRQRKKKKMADALANDEDPVNFKTIVEKALEDEALEGIMKLFPQSSKYQIKLELFSFSSNFDVLQLLLNNGENLMDSSCNNCKTCSTCPSCVLKILASNILHDKAYDNLYELYKVVCTLSVTQAHCERTFSKLKIIKDRLRNSMSEENLESYVSLSIEKELLDNLDGEKIIDRFAETSSELKRLLTCS</sequence>
<dbReference type="Proteomes" id="UP000499080">
    <property type="component" value="Unassembled WGS sequence"/>
</dbReference>
<name>A0A4Y2HFU0_ARAVE</name>
<dbReference type="PANTHER" id="PTHR45749:SF37">
    <property type="entry name" value="OS05G0311600 PROTEIN"/>
    <property type="match status" value="1"/>
</dbReference>
<dbReference type="InterPro" id="IPR008906">
    <property type="entry name" value="HATC_C_dom"/>
</dbReference>
<dbReference type="SUPFAM" id="SSF53098">
    <property type="entry name" value="Ribonuclease H-like"/>
    <property type="match status" value="1"/>
</dbReference>
<dbReference type="InterPro" id="IPR012337">
    <property type="entry name" value="RNaseH-like_sf"/>
</dbReference>
<evidence type="ECO:0000313" key="3">
    <source>
        <dbReference type="Proteomes" id="UP000499080"/>
    </source>
</evidence>
<comment type="caution">
    <text evidence="2">The sequence shown here is derived from an EMBL/GenBank/DDBJ whole genome shotgun (WGS) entry which is preliminary data.</text>
</comment>
<evidence type="ECO:0000259" key="1">
    <source>
        <dbReference type="Pfam" id="PF05699"/>
    </source>
</evidence>
<dbReference type="GO" id="GO:0046983">
    <property type="term" value="F:protein dimerization activity"/>
    <property type="evidence" value="ECO:0007669"/>
    <property type="project" value="InterPro"/>
</dbReference>
<keyword evidence="3" id="KW-1185">Reference proteome</keyword>
<protein>
    <recommendedName>
        <fullName evidence="1">HAT C-terminal dimerisation domain-containing protein</fullName>
    </recommendedName>
</protein>
<proteinExistence type="predicted"/>
<accession>A0A4Y2HFU0</accession>
<gene>
    <name evidence="2" type="ORF">AVEN_4723_1</name>
</gene>
<organism evidence="2 3">
    <name type="scientific">Araneus ventricosus</name>
    <name type="common">Orbweaver spider</name>
    <name type="synonym">Epeira ventricosa</name>
    <dbReference type="NCBI Taxonomy" id="182803"/>
    <lineage>
        <taxon>Eukaryota</taxon>
        <taxon>Metazoa</taxon>
        <taxon>Ecdysozoa</taxon>
        <taxon>Arthropoda</taxon>
        <taxon>Chelicerata</taxon>
        <taxon>Arachnida</taxon>
        <taxon>Araneae</taxon>
        <taxon>Araneomorphae</taxon>
        <taxon>Entelegynae</taxon>
        <taxon>Araneoidea</taxon>
        <taxon>Araneidae</taxon>
        <taxon>Araneus</taxon>
    </lineage>
</organism>
<dbReference type="Pfam" id="PF05699">
    <property type="entry name" value="Dimer_Tnp_hAT"/>
    <property type="match status" value="1"/>
</dbReference>